<evidence type="ECO:0000313" key="2">
    <source>
        <dbReference type="Proteomes" id="UP000037326"/>
    </source>
</evidence>
<dbReference type="OrthoDB" id="2563891at2"/>
<comment type="caution">
    <text evidence="1">The sequence shown here is derived from an EMBL/GenBank/DDBJ whole genome shotgun (WGS) entry which is preliminary data.</text>
</comment>
<name>A0A0K9FEE9_9BACI</name>
<accession>A0A0K9FEE9</accession>
<evidence type="ECO:0008006" key="3">
    <source>
        <dbReference type="Google" id="ProtNLM"/>
    </source>
</evidence>
<organism evidence="1 2">
    <name type="scientific">Lysinibacillus xylanilyticus</name>
    <dbReference type="NCBI Taxonomy" id="582475"/>
    <lineage>
        <taxon>Bacteria</taxon>
        <taxon>Bacillati</taxon>
        <taxon>Bacillota</taxon>
        <taxon>Bacilli</taxon>
        <taxon>Bacillales</taxon>
        <taxon>Bacillaceae</taxon>
        <taxon>Lysinibacillus</taxon>
    </lineage>
</organism>
<dbReference type="InterPro" id="IPR025144">
    <property type="entry name" value="DUF4085"/>
</dbReference>
<gene>
    <name evidence="1" type="ORF">ACZ11_11080</name>
</gene>
<dbReference type="Pfam" id="PF13315">
    <property type="entry name" value="DUF4085"/>
    <property type="match status" value="1"/>
</dbReference>
<dbReference type="Proteomes" id="UP000037326">
    <property type="component" value="Unassembled WGS sequence"/>
</dbReference>
<dbReference type="EMBL" id="LFXJ01000005">
    <property type="protein sequence ID" value="KMY32637.1"/>
    <property type="molecule type" value="Genomic_DNA"/>
</dbReference>
<dbReference type="PATRIC" id="fig|582475.4.peg.1821"/>
<protein>
    <recommendedName>
        <fullName evidence="3">DUF4085 domain-containing protein</fullName>
    </recommendedName>
</protein>
<evidence type="ECO:0000313" key="1">
    <source>
        <dbReference type="EMBL" id="KMY32637.1"/>
    </source>
</evidence>
<reference evidence="2" key="1">
    <citation type="submission" date="2015-07" db="EMBL/GenBank/DDBJ databases">
        <authorList>
            <consortium name="Consortium for Microbial Forensics and Genomics (microFORGE)"/>
            <person name="Knight B.M."/>
            <person name="Roberts D.P."/>
            <person name="Lin D."/>
            <person name="Hari K."/>
            <person name="Fletcher J."/>
            <person name="Melcher U."/>
            <person name="Blagden T."/>
            <person name="Winegar R.A."/>
        </authorList>
    </citation>
    <scope>NUCLEOTIDE SEQUENCE [LARGE SCALE GENOMIC DNA]</scope>
    <source>
        <strain evidence="2">DSM 23493</strain>
    </source>
</reference>
<sequence length="216" mass="25830">MKYFTQNWYREMQVYGFLTFPDSKEDWEESLNWKNEDGTSYFEILQAELEWRKDDLLTFLPAPFHPYILDGSLKTEYPSKELRKMAEEWNENYQSRSHDIRKQYMEEFEEIKEKLPYQALEIRTKSLHDGEVLTISSTESTITLIIAGTSVGWYDKNVKLTFSDVEKCLIPEQLEGSWWLYDEIYKTETGFELRVLLENPLSELMIQARELKIDTL</sequence>
<dbReference type="AlphaFoldDB" id="A0A0K9FEE9"/>
<proteinExistence type="predicted"/>
<dbReference type="RefSeq" id="WP_049666059.1">
    <property type="nucleotide sequence ID" value="NZ_LFXJ01000005.1"/>
</dbReference>
<dbReference type="GeneID" id="96598783"/>